<dbReference type="OMA" id="ARYACTR"/>
<evidence type="ECO:0000313" key="2">
    <source>
        <dbReference type="EMBL" id="EJK46261.1"/>
    </source>
</evidence>
<dbReference type="SUPFAM" id="SSF55469">
    <property type="entry name" value="FMN-dependent nitroreductase-like"/>
    <property type="match status" value="1"/>
</dbReference>
<keyword evidence="3" id="KW-1185">Reference proteome</keyword>
<dbReference type="InterPro" id="IPR029479">
    <property type="entry name" value="Nitroreductase"/>
</dbReference>
<organism evidence="2 3">
    <name type="scientific">Thalassiosira oceanica</name>
    <name type="common">Marine diatom</name>
    <dbReference type="NCBI Taxonomy" id="159749"/>
    <lineage>
        <taxon>Eukaryota</taxon>
        <taxon>Sar</taxon>
        <taxon>Stramenopiles</taxon>
        <taxon>Ochrophyta</taxon>
        <taxon>Bacillariophyta</taxon>
        <taxon>Coscinodiscophyceae</taxon>
        <taxon>Thalassiosirophycidae</taxon>
        <taxon>Thalassiosirales</taxon>
        <taxon>Thalassiosiraceae</taxon>
        <taxon>Thalassiosira</taxon>
    </lineage>
</organism>
<name>K0RB43_THAOC</name>
<dbReference type="Pfam" id="PF00881">
    <property type="entry name" value="Nitroreductase"/>
    <property type="match status" value="1"/>
</dbReference>
<evidence type="ECO:0000259" key="1">
    <source>
        <dbReference type="Pfam" id="PF00881"/>
    </source>
</evidence>
<dbReference type="EMBL" id="AGNL01047867">
    <property type="protein sequence ID" value="EJK46261.1"/>
    <property type="molecule type" value="Genomic_DNA"/>
</dbReference>
<dbReference type="InterPro" id="IPR000415">
    <property type="entry name" value="Nitroreductase-like"/>
</dbReference>
<comment type="caution">
    <text evidence="2">The sequence shown here is derived from an EMBL/GenBank/DDBJ whole genome shotgun (WGS) entry which is preliminary data.</text>
</comment>
<protein>
    <recommendedName>
        <fullName evidence="1">Nitroreductase domain-containing protein</fullName>
    </recommendedName>
</protein>
<dbReference type="eggNOG" id="ENOG502RZ0D">
    <property type="taxonomic scope" value="Eukaryota"/>
</dbReference>
<reference evidence="2 3" key="1">
    <citation type="journal article" date="2012" name="Genome Biol.">
        <title>Genome and low-iron response of an oceanic diatom adapted to chronic iron limitation.</title>
        <authorList>
            <person name="Lommer M."/>
            <person name="Specht M."/>
            <person name="Roy A.S."/>
            <person name="Kraemer L."/>
            <person name="Andreson R."/>
            <person name="Gutowska M.A."/>
            <person name="Wolf J."/>
            <person name="Bergner S.V."/>
            <person name="Schilhabel M.B."/>
            <person name="Klostermeier U.C."/>
            <person name="Beiko R.G."/>
            <person name="Rosenstiel P."/>
            <person name="Hippler M."/>
            <person name="Laroche J."/>
        </authorList>
    </citation>
    <scope>NUCLEOTIDE SEQUENCE [LARGE SCALE GENOMIC DNA]</scope>
    <source>
        <strain evidence="2 3">CCMP1005</strain>
    </source>
</reference>
<dbReference type="OrthoDB" id="41362at2759"/>
<dbReference type="Gene3D" id="3.40.109.10">
    <property type="entry name" value="NADH Oxidase"/>
    <property type="match status" value="1"/>
</dbReference>
<dbReference type="Proteomes" id="UP000266841">
    <property type="component" value="Unassembled WGS sequence"/>
</dbReference>
<dbReference type="PANTHER" id="PTHR43543:SF1">
    <property type="entry name" value="MALONIC SEMIALDEHYDE REDUCTASE RUTE-RELATED"/>
    <property type="match status" value="1"/>
</dbReference>
<gene>
    <name evidence="2" type="ORF">THAOC_35081</name>
</gene>
<dbReference type="InterPro" id="IPR050461">
    <property type="entry name" value="Nitroreductase_HadB/RutE"/>
</dbReference>
<dbReference type="GO" id="GO:0016491">
    <property type="term" value="F:oxidoreductase activity"/>
    <property type="evidence" value="ECO:0007669"/>
    <property type="project" value="InterPro"/>
</dbReference>
<accession>K0RB43</accession>
<evidence type="ECO:0000313" key="3">
    <source>
        <dbReference type="Proteomes" id="UP000266841"/>
    </source>
</evidence>
<feature type="domain" description="Nitroreductase" evidence="1">
    <location>
        <begin position="258"/>
        <end position="317"/>
    </location>
</feature>
<proteinExistence type="predicted"/>
<dbReference type="AlphaFoldDB" id="K0RB43"/>
<dbReference type="PANTHER" id="PTHR43543">
    <property type="entry name" value="MALONIC SEMIALDEHYDE REDUCTASE RUTE-RELATED"/>
    <property type="match status" value="1"/>
</dbReference>
<sequence>MRSYVLFAIAIARGLQTEAFSPRQVQHDTRVIVTGSSRGRTQMSREASSEDTAVATEETFDHVVNKRYACTRFRRYQEPRVNNTETLTASVSDPDIVSRAFQCLGLAQRSPSGFNEQPFRIILVSQCEAKQNLASYCIGRNAYRVRDSDCSAVFLADRESGRNGKRYNEMLRASMIFSEENHRVAGGRSRRHMSGKEMRKLRLIINFMSSCYPWPRFIAVPVSFAVRWLVCGVAMLTRFLRSINILKGSRFVLPTLSSAETWATKNTSLAAMTFLLACTSRGLSTCPMEGFDAGGVRKVLNVPRGRYSIPLIVCVGKSHKMSDEADDTGMSHGSMMSPRYPLKDVVFGNAFGEPFSAGNC</sequence>